<evidence type="ECO:0000256" key="5">
    <source>
        <dbReference type="ARBA" id="ARBA00022630"/>
    </source>
</evidence>
<dbReference type="PANTHER" id="PTHR48083:SF2">
    <property type="entry name" value="MEDIUM-CHAIN SPECIFIC ACYL-COA DEHYDROGENASE, MITOCHONDRIAL"/>
    <property type="match status" value="1"/>
</dbReference>
<evidence type="ECO:0000256" key="10">
    <source>
        <dbReference type="ARBA" id="ARBA00047546"/>
    </source>
</evidence>
<reference evidence="20 21" key="1">
    <citation type="submission" date="2019-09" db="EMBL/GenBank/DDBJ databases">
        <title>Bird 10,000 Genomes (B10K) Project - Family phase.</title>
        <authorList>
            <person name="Zhang G."/>
        </authorList>
    </citation>
    <scope>NUCLEOTIDE SEQUENCE [LARGE SCALE GENOMIC DNA]</scope>
    <source>
        <strain evidence="20">B10K-CU-031-08</strain>
        <tissue evidence="20">Muscle</tissue>
    </source>
</reference>
<dbReference type="GO" id="GO:0051793">
    <property type="term" value="P:medium-chain fatty acid catabolic process"/>
    <property type="evidence" value="ECO:0007669"/>
    <property type="project" value="TreeGrafter"/>
</dbReference>
<evidence type="ECO:0000259" key="18">
    <source>
        <dbReference type="Pfam" id="PF02770"/>
    </source>
</evidence>
<keyword evidence="6 16" id="KW-0274">FAD</keyword>
<dbReference type="InterPro" id="IPR046373">
    <property type="entry name" value="Acyl-CoA_Oxase/DH_mid-dom_sf"/>
</dbReference>
<gene>
    <name evidence="20" type="primary">Acadm_0</name>
    <name evidence="20" type="ORF">GLAPRA_R01817</name>
</gene>
<keyword evidence="9 16" id="KW-0560">Oxidoreductase</keyword>
<comment type="pathway">
    <text evidence="2">Lipid metabolism; mitochondrial fatty acid beta-oxidation.</text>
</comment>
<keyword evidence="7" id="KW-0443">Lipid metabolism</keyword>
<dbReference type="InterPro" id="IPR013786">
    <property type="entry name" value="AcylCoA_DH/ox_N"/>
</dbReference>
<dbReference type="InterPro" id="IPR009075">
    <property type="entry name" value="AcylCo_DH/oxidase_C"/>
</dbReference>
<evidence type="ECO:0000259" key="17">
    <source>
        <dbReference type="Pfam" id="PF00441"/>
    </source>
</evidence>
<evidence type="ECO:0000256" key="1">
    <source>
        <dbReference type="ARBA" id="ARBA00001974"/>
    </source>
</evidence>
<dbReference type="FunFam" id="2.40.110.10:FF:000007">
    <property type="entry name" value="Medium-chain specific acyl-CoA dehydrogenase, mitochondrial"/>
    <property type="match status" value="1"/>
</dbReference>
<evidence type="ECO:0000256" key="7">
    <source>
        <dbReference type="ARBA" id="ARBA00022832"/>
    </source>
</evidence>
<dbReference type="GO" id="GO:0005739">
    <property type="term" value="C:mitochondrion"/>
    <property type="evidence" value="ECO:0007669"/>
    <property type="project" value="TreeGrafter"/>
</dbReference>
<dbReference type="InterPro" id="IPR036250">
    <property type="entry name" value="AcylCo_DH-like_C"/>
</dbReference>
<dbReference type="Gene3D" id="1.20.140.10">
    <property type="entry name" value="Butyryl-CoA Dehydrogenase, subunit A, domain 3"/>
    <property type="match status" value="1"/>
</dbReference>
<dbReference type="InterPro" id="IPR009100">
    <property type="entry name" value="AcylCoA_DH/oxidase_NM_dom_sf"/>
</dbReference>
<evidence type="ECO:0000313" key="20">
    <source>
        <dbReference type="EMBL" id="NXY71654.1"/>
    </source>
</evidence>
<evidence type="ECO:0000259" key="19">
    <source>
        <dbReference type="Pfam" id="PF02771"/>
    </source>
</evidence>
<dbReference type="SUPFAM" id="SSF47203">
    <property type="entry name" value="Acyl-CoA dehydrogenase C-terminal domain-like"/>
    <property type="match status" value="1"/>
</dbReference>
<feature type="non-terminal residue" evidence="20">
    <location>
        <position position="1"/>
    </location>
</feature>
<dbReference type="PROSITE" id="PS00073">
    <property type="entry name" value="ACYL_COA_DH_2"/>
    <property type="match status" value="1"/>
</dbReference>
<comment type="caution">
    <text evidence="20">The sequence shown here is derived from an EMBL/GenBank/DDBJ whole genome shotgun (WGS) entry which is preliminary data.</text>
</comment>
<dbReference type="AlphaFoldDB" id="A0A7L4M6H1"/>
<keyword evidence="7" id="KW-0276">Fatty acid metabolism</keyword>
<protein>
    <recommendedName>
        <fullName evidence="4">Medium-chain specific acyl-CoA dehydrogenase, mitochondrial</fullName>
    </recommendedName>
</protein>
<dbReference type="GO" id="GO:0070991">
    <property type="term" value="F:medium-chain fatty acyl-CoA dehydrogenase activity"/>
    <property type="evidence" value="ECO:0007669"/>
    <property type="project" value="TreeGrafter"/>
</dbReference>
<evidence type="ECO:0000256" key="14">
    <source>
        <dbReference type="ARBA" id="ARBA00049038"/>
    </source>
</evidence>
<feature type="non-terminal residue" evidence="20">
    <location>
        <position position="362"/>
    </location>
</feature>
<accession>A0A7L4M6H1</accession>
<evidence type="ECO:0000256" key="9">
    <source>
        <dbReference type="ARBA" id="ARBA00023002"/>
    </source>
</evidence>
<dbReference type="Pfam" id="PF00441">
    <property type="entry name" value="Acyl-CoA_dh_1"/>
    <property type="match status" value="1"/>
</dbReference>
<dbReference type="SUPFAM" id="SSF56645">
    <property type="entry name" value="Acyl-CoA dehydrogenase NM domain-like"/>
    <property type="match status" value="1"/>
</dbReference>
<feature type="domain" description="Acyl-CoA oxidase/dehydrogenase middle" evidence="18">
    <location>
        <begin position="120"/>
        <end position="218"/>
    </location>
</feature>
<name>A0A7L4M6H1_GLAPT</name>
<feature type="domain" description="Acyl-CoA dehydrogenase/oxidase C-terminal" evidence="17">
    <location>
        <begin position="230"/>
        <end position="361"/>
    </location>
</feature>
<evidence type="ECO:0000256" key="15">
    <source>
        <dbReference type="ARBA" id="ARBA00049192"/>
    </source>
</evidence>
<evidence type="ECO:0000256" key="11">
    <source>
        <dbReference type="ARBA" id="ARBA00047893"/>
    </source>
</evidence>
<dbReference type="Pfam" id="PF02770">
    <property type="entry name" value="Acyl-CoA_dh_M"/>
    <property type="match status" value="1"/>
</dbReference>
<comment type="catalytic activity">
    <reaction evidence="14">
        <text>tetradecanoyl-CoA + oxidized [electron-transfer flavoprotein] + H(+) = (2E)-tetradecenoyl-CoA + reduced [electron-transfer flavoprotein]</text>
        <dbReference type="Rhea" id="RHEA:47316"/>
        <dbReference type="Rhea" id="RHEA-COMP:10685"/>
        <dbReference type="Rhea" id="RHEA-COMP:10686"/>
        <dbReference type="ChEBI" id="CHEBI:15378"/>
        <dbReference type="ChEBI" id="CHEBI:57385"/>
        <dbReference type="ChEBI" id="CHEBI:57692"/>
        <dbReference type="ChEBI" id="CHEBI:58307"/>
        <dbReference type="ChEBI" id="CHEBI:61405"/>
    </reaction>
    <physiologicalReaction direction="left-to-right" evidence="14">
        <dbReference type="Rhea" id="RHEA:47317"/>
    </physiologicalReaction>
</comment>
<dbReference type="Pfam" id="PF02771">
    <property type="entry name" value="Acyl-CoA_dh_N"/>
    <property type="match status" value="1"/>
</dbReference>
<evidence type="ECO:0000256" key="8">
    <source>
        <dbReference type="ARBA" id="ARBA00022946"/>
    </source>
</evidence>
<evidence type="ECO:0000256" key="13">
    <source>
        <dbReference type="ARBA" id="ARBA00048877"/>
    </source>
</evidence>
<organism evidence="20 21">
    <name type="scientific">Glareola pratincola</name>
    <name type="common">Collared pratincole</name>
    <name type="synonym">Hirundo pratincola</name>
    <dbReference type="NCBI Taxonomy" id="43316"/>
    <lineage>
        <taxon>Eukaryota</taxon>
        <taxon>Metazoa</taxon>
        <taxon>Chordata</taxon>
        <taxon>Craniata</taxon>
        <taxon>Vertebrata</taxon>
        <taxon>Euteleostomi</taxon>
        <taxon>Archelosauria</taxon>
        <taxon>Archosauria</taxon>
        <taxon>Dinosauria</taxon>
        <taxon>Saurischia</taxon>
        <taxon>Theropoda</taxon>
        <taxon>Coelurosauria</taxon>
        <taxon>Aves</taxon>
        <taxon>Neognathae</taxon>
        <taxon>Neoaves</taxon>
        <taxon>Charadriiformes</taxon>
        <taxon>Glareolidae</taxon>
        <taxon>Glareola</taxon>
    </lineage>
</organism>
<dbReference type="Gene3D" id="1.10.540.10">
    <property type="entry name" value="Acyl-CoA dehydrogenase/oxidase, N-terminal domain"/>
    <property type="match status" value="1"/>
</dbReference>
<dbReference type="InterPro" id="IPR050741">
    <property type="entry name" value="Acyl-CoA_dehydrogenase"/>
</dbReference>
<dbReference type="PANTHER" id="PTHR48083">
    <property type="entry name" value="MEDIUM-CHAIN SPECIFIC ACYL-COA DEHYDROGENASE, MITOCHONDRIAL-RELATED"/>
    <property type="match status" value="1"/>
</dbReference>
<evidence type="ECO:0000256" key="12">
    <source>
        <dbReference type="ARBA" id="ARBA00047916"/>
    </source>
</evidence>
<comment type="catalytic activity">
    <reaction evidence="15">
        <text>hexanoyl-CoA + oxidized [electron-transfer flavoprotein] + H(+) = (2E)-hexenoyl-CoA + reduced [electron-transfer flavoprotein]</text>
        <dbReference type="Rhea" id="RHEA:43464"/>
        <dbReference type="Rhea" id="RHEA-COMP:10685"/>
        <dbReference type="Rhea" id="RHEA-COMP:10686"/>
        <dbReference type="ChEBI" id="CHEBI:15378"/>
        <dbReference type="ChEBI" id="CHEBI:57692"/>
        <dbReference type="ChEBI" id="CHEBI:58307"/>
        <dbReference type="ChEBI" id="CHEBI:62077"/>
        <dbReference type="ChEBI" id="CHEBI:62620"/>
    </reaction>
    <physiologicalReaction direction="left-to-right" evidence="15">
        <dbReference type="Rhea" id="RHEA:43465"/>
    </physiologicalReaction>
</comment>
<evidence type="ECO:0000313" key="21">
    <source>
        <dbReference type="Proteomes" id="UP000583049"/>
    </source>
</evidence>
<comment type="similarity">
    <text evidence="3 16">Belongs to the acyl-CoA dehydrogenase family.</text>
</comment>
<comment type="catalytic activity">
    <reaction evidence="12">
        <text>oxidized [electron-transfer flavoprotein] + hexadecanoyl-CoA + H(+) = (2E)-hexadecenoyl-CoA + reduced [electron-transfer flavoprotein]</text>
        <dbReference type="Rhea" id="RHEA:43448"/>
        <dbReference type="Rhea" id="RHEA-COMP:10685"/>
        <dbReference type="Rhea" id="RHEA-COMP:10686"/>
        <dbReference type="ChEBI" id="CHEBI:15378"/>
        <dbReference type="ChEBI" id="CHEBI:57379"/>
        <dbReference type="ChEBI" id="CHEBI:57692"/>
        <dbReference type="ChEBI" id="CHEBI:58307"/>
        <dbReference type="ChEBI" id="CHEBI:61526"/>
    </reaction>
    <physiologicalReaction direction="left-to-right" evidence="12">
        <dbReference type="Rhea" id="RHEA:43449"/>
    </physiologicalReaction>
</comment>
<keyword evidence="21" id="KW-1185">Reference proteome</keyword>
<evidence type="ECO:0000256" key="16">
    <source>
        <dbReference type="RuleBase" id="RU362125"/>
    </source>
</evidence>
<dbReference type="GO" id="GO:0050660">
    <property type="term" value="F:flavin adenine dinucleotide binding"/>
    <property type="evidence" value="ECO:0007669"/>
    <property type="project" value="InterPro"/>
</dbReference>
<dbReference type="FunFam" id="1.20.140.10:FF:000011">
    <property type="entry name" value="Medium-chain specific acyl-CoA dehydrogenase, mitochondrial"/>
    <property type="match status" value="1"/>
</dbReference>
<evidence type="ECO:0000256" key="2">
    <source>
        <dbReference type="ARBA" id="ARBA00005198"/>
    </source>
</evidence>
<proteinExistence type="inferred from homology"/>
<comment type="catalytic activity">
    <reaction evidence="13">
        <text>octanoyl-CoA + oxidized [electron-transfer flavoprotein] + H(+) = (2E)-octenoyl-CoA + reduced [electron-transfer flavoprotein]</text>
        <dbReference type="Rhea" id="RHEA:48180"/>
        <dbReference type="Rhea" id="RHEA-COMP:10685"/>
        <dbReference type="Rhea" id="RHEA-COMP:10686"/>
        <dbReference type="ChEBI" id="CHEBI:15378"/>
        <dbReference type="ChEBI" id="CHEBI:57386"/>
        <dbReference type="ChEBI" id="CHEBI:57692"/>
        <dbReference type="ChEBI" id="CHEBI:58307"/>
        <dbReference type="ChEBI" id="CHEBI:62242"/>
    </reaction>
    <physiologicalReaction direction="left-to-right" evidence="13">
        <dbReference type="Rhea" id="RHEA:48181"/>
    </physiologicalReaction>
</comment>
<dbReference type="Gene3D" id="2.40.110.10">
    <property type="entry name" value="Butyryl-CoA Dehydrogenase, subunit A, domain 2"/>
    <property type="match status" value="1"/>
</dbReference>
<dbReference type="InterPro" id="IPR037069">
    <property type="entry name" value="AcylCoA_DH/ox_N_sf"/>
</dbReference>
<dbReference type="InterPro" id="IPR006089">
    <property type="entry name" value="Acyl-CoA_DH_CS"/>
</dbReference>
<sequence length="362" mass="39815">FLIERADEQKEFQAAAHKFAVEEIIPVAAQHDKTEEYTFPLIKWAWELGLMNSQIPESCGNTEIVDAGKCDMLEKGFCKRKTGFQTAIEANSLRVIIFAGTEHQQKKYLGRMTEEPMMCAYCITEPGAGSDVASTKTKDEKKGDEYVINGQKMWITNCGKANWYFLLARSNPDSKAPASETFTGFIVGADIPGIQILRKEINVGQRCSDTRGVICEDVRVPKESVLIAEGAGFKIAMGAFDKIRPPVAAGAVGLAKRALDEATRYTLERKTFGKGIVEHQAVSFSLAATAMEVELACVAYQRAAWEVDAGHRSTYYTSIAKAFAGDIANQVATDAVQIFGGNGFNTEYPVEKLMRDAKIYQV</sequence>
<keyword evidence="8" id="KW-0809">Transit peptide</keyword>
<dbReference type="EMBL" id="VWPO01000824">
    <property type="protein sequence ID" value="NXY71654.1"/>
    <property type="molecule type" value="Genomic_DNA"/>
</dbReference>
<dbReference type="InterPro" id="IPR006091">
    <property type="entry name" value="Acyl-CoA_Oxase/DH_mid-dom"/>
</dbReference>
<dbReference type="PROSITE" id="PS00072">
    <property type="entry name" value="ACYL_COA_DH_1"/>
    <property type="match status" value="1"/>
</dbReference>
<comment type="cofactor">
    <cofactor evidence="1 16">
        <name>FAD</name>
        <dbReference type="ChEBI" id="CHEBI:57692"/>
    </cofactor>
</comment>
<comment type="catalytic activity">
    <reaction evidence="10">
        <text>decanoyl-CoA + oxidized [electron-transfer flavoprotein] + H(+) = (2E)-decenoyl-CoA + reduced [electron-transfer flavoprotein]</text>
        <dbReference type="Rhea" id="RHEA:48176"/>
        <dbReference type="Rhea" id="RHEA-COMP:10685"/>
        <dbReference type="Rhea" id="RHEA-COMP:10686"/>
        <dbReference type="ChEBI" id="CHEBI:15378"/>
        <dbReference type="ChEBI" id="CHEBI:57692"/>
        <dbReference type="ChEBI" id="CHEBI:58307"/>
        <dbReference type="ChEBI" id="CHEBI:61406"/>
        <dbReference type="ChEBI" id="CHEBI:61430"/>
    </reaction>
    <physiologicalReaction direction="left-to-right" evidence="10">
        <dbReference type="Rhea" id="RHEA:48177"/>
    </physiologicalReaction>
</comment>
<keyword evidence="5 16" id="KW-0285">Flavoprotein</keyword>
<feature type="domain" description="Acyl-CoA dehydrogenase/oxidase N-terminal" evidence="19">
    <location>
        <begin position="7"/>
        <end position="114"/>
    </location>
</feature>
<evidence type="ECO:0000256" key="4">
    <source>
        <dbReference type="ARBA" id="ARBA00019125"/>
    </source>
</evidence>
<evidence type="ECO:0000256" key="6">
    <source>
        <dbReference type="ARBA" id="ARBA00022827"/>
    </source>
</evidence>
<dbReference type="Proteomes" id="UP000583049">
    <property type="component" value="Unassembled WGS sequence"/>
</dbReference>
<comment type="catalytic activity">
    <reaction evidence="11">
        <text>dodecanoyl-CoA + oxidized [electron-transfer flavoprotein] + H(+) = (2E)-dodecenoyl-CoA + reduced [electron-transfer flavoprotein]</text>
        <dbReference type="Rhea" id="RHEA:47296"/>
        <dbReference type="Rhea" id="RHEA-COMP:10685"/>
        <dbReference type="Rhea" id="RHEA-COMP:10686"/>
        <dbReference type="ChEBI" id="CHEBI:15378"/>
        <dbReference type="ChEBI" id="CHEBI:57330"/>
        <dbReference type="ChEBI" id="CHEBI:57375"/>
        <dbReference type="ChEBI" id="CHEBI:57692"/>
        <dbReference type="ChEBI" id="CHEBI:58307"/>
    </reaction>
    <physiologicalReaction direction="left-to-right" evidence="11">
        <dbReference type="Rhea" id="RHEA:47297"/>
    </physiologicalReaction>
</comment>
<evidence type="ECO:0000256" key="3">
    <source>
        <dbReference type="ARBA" id="ARBA00009347"/>
    </source>
</evidence>